<evidence type="ECO:0000256" key="6">
    <source>
        <dbReference type="ARBA" id="ARBA00014944"/>
    </source>
</evidence>
<evidence type="ECO:0000256" key="5">
    <source>
        <dbReference type="ARBA" id="ARBA00013170"/>
    </source>
</evidence>
<dbReference type="InterPro" id="IPR050324">
    <property type="entry name" value="CDP-alcohol_PTase-I"/>
</dbReference>
<keyword evidence="12 18" id="KW-0472">Membrane</keyword>
<feature type="transmembrane region" description="Helical" evidence="18">
    <location>
        <begin position="70"/>
        <end position="86"/>
    </location>
</feature>
<evidence type="ECO:0000256" key="11">
    <source>
        <dbReference type="ARBA" id="ARBA00023098"/>
    </source>
</evidence>
<dbReference type="eggNOG" id="COG0558">
    <property type="taxonomic scope" value="Bacteria"/>
</dbReference>
<dbReference type="InterPro" id="IPR000462">
    <property type="entry name" value="CDP-OH_P_trans"/>
</dbReference>
<evidence type="ECO:0000256" key="10">
    <source>
        <dbReference type="ARBA" id="ARBA00022989"/>
    </source>
</evidence>
<comment type="pathway">
    <text evidence="3">Lipid metabolism.</text>
</comment>
<evidence type="ECO:0000256" key="18">
    <source>
        <dbReference type="SAM" id="Phobius"/>
    </source>
</evidence>
<keyword evidence="11" id="KW-0443">Lipid metabolism</keyword>
<proteinExistence type="inferred from homology"/>
<comment type="similarity">
    <text evidence="4 17">Belongs to the CDP-alcohol phosphatidyltransferase class-I family.</text>
</comment>
<dbReference type="GO" id="GO:0046474">
    <property type="term" value="P:glycerophospholipid biosynthetic process"/>
    <property type="evidence" value="ECO:0007669"/>
    <property type="project" value="TreeGrafter"/>
</dbReference>
<dbReference type="OrthoDB" id="9796672at2"/>
<protein>
    <recommendedName>
        <fullName evidence="6 16">CDP-diacylglycerol--glycerol-3-phosphate 3-phosphatidyltransferase</fullName>
        <ecNumber evidence="5 16">2.7.8.5</ecNumber>
    </recommendedName>
</protein>
<dbReference type="EC" id="2.7.8.5" evidence="5 16"/>
<keyword evidence="7" id="KW-0444">Lipid biosynthesis</keyword>
<dbReference type="PIRSF" id="PIRSF000847">
    <property type="entry name" value="Phos_ph_gly_syn"/>
    <property type="match status" value="1"/>
</dbReference>
<dbReference type="Pfam" id="PF01066">
    <property type="entry name" value="CDP-OH_P_transf"/>
    <property type="match status" value="1"/>
</dbReference>
<keyword evidence="20" id="KW-1185">Reference proteome</keyword>
<reference evidence="19 20" key="1">
    <citation type="submission" date="2014-01" db="EMBL/GenBank/DDBJ databases">
        <title>Roseivivax halodurans JCM 10272 Genome Sequencing.</title>
        <authorList>
            <person name="Lai Q."/>
            <person name="Li G."/>
            <person name="Shao Z."/>
        </authorList>
    </citation>
    <scope>NUCLEOTIDE SEQUENCE [LARGE SCALE GENOMIC DNA]</scope>
    <source>
        <strain evidence="19 20">JCM 10272</strain>
    </source>
</reference>
<evidence type="ECO:0000256" key="15">
    <source>
        <dbReference type="ARBA" id="ARBA00048586"/>
    </source>
</evidence>
<dbReference type="AlphaFoldDB" id="X7EKR9"/>
<evidence type="ECO:0000256" key="3">
    <source>
        <dbReference type="ARBA" id="ARBA00005189"/>
    </source>
</evidence>
<dbReference type="RefSeq" id="WP_037259195.1">
    <property type="nucleotide sequence ID" value="NZ_JALZ01000003.1"/>
</dbReference>
<feature type="transmembrane region" description="Helical" evidence="18">
    <location>
        <begin position="186"/>
        <end position="210"/>
    </location>
</feature>
<feature type="transmembrane region" description="Helical" evidence="18">
    <location>
        <begin position="31"/>
        <end position="49"/>
    </location>
</feature>
<keyword evidence="13" id="KW-0594">Phospholipid biosynthesis</keyword>
<organism evidence="19 20">
    <name type="scientific">Roseivivax halodurans JCM 10272</name>
    <dbReference type="NCBI Taxonomy" id="1449350"/>
    <lineage>
        <taxon>Bacteria</taxon>
        <taxon>Pseudomonadati</taxon>
        <taxon>Pseudomonadota</taxon>
        <taxon>Alphaproteobacteria</taxon>
        <taxon>Rhodobacterales</taxon>
        <taxon>Roseobacteraceae</taxon>
        <taxon>Roseivivax</taxon>
    </lineage>
</organism>
<keyword evidence="10 18" id="KW-1133">Transmembrane helix</keyword>
<dbReference type="GO" id="GO:0008444">
    <property type="term" value="F:CDP-diacylglycerol-glycerol-3-phosphate 3-phosphatidyltransferase activity"/>
    <property type="evidence" value="ECO:0007669"/>
    <property type="project" value="UniProtKB-UniRule"/>
</dbReference>
<dbReference type="Proteomes" id="UP000022447">
    <property type="component" value="Unassembled WGS sequence"/>
</dbReference>
<accession>X7EKR9</accession>
<comment type="subcellular location">
    <subcellularLocation>
        <location evidence="1">Membrane</location>
        <topology evidence="1">Multi-pass membrane protein</topology>
    </subcellularLocation>
</comment>
<gene>
    <name evidence="19" type="ORF">OCH239_11225</name>
</gene>
<comment type="pathway">
    <text evidence="2">Phospholipid metabolism; phosphatidylglycerol biosynthesis; phosphatidylglycerol from CDP-diacylglycerol: step 1/2.</text>
</comment>
<evidence type="ECO:0000256" key="2">
    <source>
        <dbReference type="ARBA" id="ARBA00005042"/>
    </source>
</evidence>
<evidence type="ECO:0000256" key="8">
    <source>
        <dbReference type="ARBA" id="ARBA00022679"/>
    </source>
</evidence>
<dbReference type="InterPro" id="IPR004570">
    <property type="entry name" value="Phosphatidylglycerol_P_synth"/>
</dbReference>
<dbReference type="EMBL" id="JALZ01000003">
    <property type="protein sequence ID" value="ETX15748.1"/>
    <property type="molecule type" value="Genomic_DNA"/>
</dbReference>
<comment type="catalytic activity">
    <reaction evidence="15">
        <text>a CDP-1,2-diacyl-sn-glycerol + sn-glycerol 3-phosphate = a 1,2-diacyl-sn-glycero-3-phospho-(1'-sn-glycero-3'-phosphate) + CMP + H(+)</text>
        <dbReference type="Rhea" id="RHEA:12593"/>
        <dbReference type="ChEBI" id="CHEBI:15378"/>
        <dbReference type="ChEBI" id="CHEBI:57597"/>
        <dbReference type="ChEBI" id="CHEBI:58332"/>
        <dbReference type="ChEBI" id="CHEBI:60110"/>
        <dbReference type="ChEBI" id="CHEBI:60377"/>
        <dbReference type="EC" id="2.7.8.5"/>
    </reaction>
</comment>
<evidence type="ECO:0000313" key="20">
    <source>
        <dbReference type="Proteomes" id="UP000022447"/>
    </source>
</evidence>
<evidence type="ECO:0000256" key="13">
    <source>
        <dbReference type="ARBA" id="ARBA00023209"/>
    </source>
</evidence>
<dbReference type="Gene3D" id="1.20.120.1760">
    <property type="match status" value="1"/>
</dbReference>
<dbReference type="PANTHER" id="PTHR14269">
    <property type="entry name" value="CDP-DIACYLGLYCEROL--GLYCEROL-3-PHOSPHATE 3-PHOSPHATIDYLTRANSFERASE-RELATED"/>
    <property type="match status" value="1"/>
</dbReference>
<keyword evidence="8 17" id="KW-0808">Transferase</keyword>
<keyword evidence="14" id="KW-1208">Phospholipid metabolism</keyword>
<evidence type="ECO:0000313" key="19">
    <source>
        <dbReference type="EMBL" id="ETX15748.1"/>
    </source>
</evidence>
<dbReference type="PATRIC" id="fig|1449350.3.peg.856"/>
<dbReference type="InterPro" id="IPR048254">
    <property type="entry name" value="CDP_ALCOHOL_P_TRANSF_CS"/>
</dbReference>
<evidence type="ECO:0000256" key="1">
    <source>
        <dbReference type="ARBA" id="ARBA00004141"/>
    </source>
</evidence>
<dbReference type="STRING" id="1449350.OCH239_11225"/>
<keyword evidence="9 18" id="KW-0812">Transmembrane</keyword>
<evidence type="ECO:0000256" key="14">
    <source>
        <dbReference type="ARBA" id="ARBA00023264"/>
    </source>
</evidence>
<evidence type="ECO:0000256" key="12">
    <source>
        <dbReference type="ARBA" id="ARBA00023136"/>
    </source>
</evidence>
<evidence type="ECO:0000256" key="7">
    <source>
        <dbReference type="ARBA" id="ARBA00022516"/>
    </source>
</evidence>
<comment type="caution">
    <text evidence="19">The sequence shown here is derived from an EMBL/GenBank/DDBJ whole genome shotgun (WGS) entry which is preliminary data.</text>
</comment>
<dbReference type="InterPro" id="IPR043130">
    <property type="entry name" value="CDP-OH_PTrfase_TM_dom"/>
</dbReference>
<sequence>MKWNLPNALTVLRLLAAPGLAVMFLYFNRPFADWLALVLFVGAAVTDWIDGHIARSWKQESKLGAMLDPIADKAMVVIALMVIVGYSSMSPWLVLPATFILFREVFVSGLREYLGDTAGTLKVTNLAKWKTTLQMVAIAVLFAQGVWEHYLGVASWNMDQATIAQVLERRAAEVHGLDWKLTGMVWTGHAGIFLLWVAAALTVITGWDYFRKATPFLKEDR</sequence>
<dbReference type="NCBIfam" id="TIGR00560">
    <property type="entry name" value="pgsA"/>
    <property type="match status" value="1"/>
</dbReference>
<dbReference type="GO" id="GO:0016020">
    <property type="term" value="C:membrane"/>
    <property type="evidence" value="ECO:0007669"/>
    <property type="project" value="UniProtKB-SubCell"/>
</dbReference>
<evidence type="ECO:0000256" key="4">
    <source>
        <dbReference type="ARBA" id="ARBA00010441"/>
    </source>
</evidence>
<dbReference type="PROSITE" id="PS00379">
    <property type="entry name" value="CDP_ALCOHOL_P_TRANSF"/>
    <property type="match status" value="1"/>
</dbReference>
<evidence type="ECO:0000256" key="9">
    <source>
        <dbReference type="ARBA" id="ARBA00022692"/>
    </source>
</evidence>
<evidence type="ECO:0000256" key="16">
    <source>
        <dbReference type="NCBIfam" id="TIGR00560"/>
    </source>
</evidence>
<dbReference type="PANTHER" id="PTHR14269:SF62">
    <property type="entry name" value="CDP-DIACYLGLYCEROL--GLYCEROL-3-PHOSPHATE 3-PHOSPHATIDYLTRANSFERASE 1, CHLOROPLASTIC"/>
    <property type="match status" value="1"/>
</dbReference>
<evidence type="ECO:0000256" key="17">
    <source>
        <dbReference type="RuleBase" id="RU003750"/>
    </source>
</evidence>
<name>X7EKR9_9RHOB</name>